<dbReference type="FunFam" id="3.40.50.300:FF:000218">
    <property type="entry name" value="Multidrug ABC transporter ATP-binding protein"/>
    <property type="match status" value="1"/>
</dbReference>
<evidence type="ECO:0008006" key="12">
    <source>
        <dbReference type="Google" id="ProtNLM"/>
    </source>
</evidence>
<dbReference type="SUPFAM" id="SSF52540">
    <property type="entry name" value="P-loop containing nucleoside triphosphate hydrolases"/>
    <property type="match status" value="1"/>
</dbReference>
<dbReference type="GO" id="GO:0005886">
    <property type="term" value="C:plasma membrane"/>
    <property type="evidence" value="ECO:0007669"/>
    <property type="project" value="UniProtKB-SubCell"/>
</dbReference>
<dbReference type="SUPFAM" id="SSF90123">
    <property type="entry name" value="ABC transporter transmembrane region"/>
    <property type="match status" value="1"/>
</dbReference>
<dbReference type="Pfam" id="PF00005">
    <property type="entry name" value="ABC_tran"/>
    <property type="match status" value="1"/>
</dbReference>
<keyword evidence="6 7" id="KW-0472">Membrane</keyword>
<dbReference type="PANTHER" id="PTHR24221">
    <property type="entry name" value="ATP-BINDING CASSETTE SUB-FAMILY B"/>
    <property type="match status" value="1"/>
</dbReference>
<gene>
    <name evidence="10" type="ORF">A3C72_01765</name>
</gene>
<dbReference type="STRING" id="1802306.A3C72_01765"/>
<name>A0A1G2MKZ8_9BACT</name>
<evidence type="ECO:0000256" key="3">
    <source>
        <dbReference type="ARBA" id="ARBA00022741"/>
    </source>
</evidence>
<accession>A0A1G2MKZ8</accession>
<feature type="transmembrane region" description="Helical" evidence="7">
    <location>
        <begin position="294"/>
        <end position="313"/>
    </location>
</feature>
<dbReference type="PROSITE" id="PS00211">
    <property type="entry name" value="ABC_TRANSPORTER_1"/>
    <property type="match status" value="1"/>
</dbReference>
<dbReference type="SMART" id="SM00382">
    <property type="entry name" value="AAA"/>
    <property type="match status" value="1"/>
</dbReference>
<dbReference type="PROSITE" id="PS50929">
    <property type="entry name" value="ABC_TM1F"/>
    <property type="match status" value="1"/>
</dbReference>
<proteinExistence type="predicted"/>
<keyword evidence="3" id="KW-0547">Nucleotide-binding</keyword>
<evidence type="ECO:0000256" key="7">
    <source>
        <dbReference type="SAM" id="Phobius"/>
    </source>
</evidence>
<keyword evidence="5 7" id="KW-1133">Transmembrane helix</keyword>
<keyword evidence="4" id="KW-0067">ATP-binding</keyword>
<dbReference type="InterPro" id="IPR017871">
    <property type="entry name" value="ABC_transporter-like_CS"/>
</dbReference>
<dbReference type="GO" id="GO:0140359">
    <property type="term" value="F:ABC-type transporter activity"/>
    <property type="evidence" value="ECO:0007669"/>
    <property type="project" value="InterPro"/>
</dbReference>
<dbReference type="Gene3D" id="3.40.50.300">
    <property type="entry name" value="P-loop containing nucleotide triphosphate hydrolases"/>
    <property type="match status" value="1"/>
</dbReference>
<dbReference type="GO" id="GO:0005524">
    <property type="term" value="F:ATP binding"/>
    <property type="evidence" value="ECO:0007669"/>
    <property type="project" value="UniProtKB-KW"/>
</dbReference>
<evidence type="ECO:0000256" key="4">
    <source>
        <dbReference type="ARBA" id="ARBA00022840"/>
    </source>
</evidence>
<evidence type="ECO:0000313" key="10">
    <source>
        <dbReference type="EMBL" id="OHA24605.1"/>
    </source>
</evidence>
<dbReference type="EMBL" id="MHRK01000008">
    <property type="protein sequence ID" value="OHA24605.1"/>
    <property type="molecule type" value="Genomic_DNA"/>
</dbReference>
<evidence type="ECO:0000256" key="5">
    <source>
        <dbReference type="ARBA" id="ARBA00022989"/>
    </source>
</evidence>
<feature type="transmembrane region" description="Helical" evidence="7">
    <location>
        <begin position="31"/>
        <end position="55"/>
    </location>
</feature>
<dbReference type="InterPro" id="IPR027417">
    <property type="entry name" value="P-loop_NTPase"/>
</dbReference>
<comment type="subcellular location">
    <subcellularLocation>
        <location evidence="1">Cell membrane</location>
        <topology evidence="1">Multi-pass membrane protein</topology>
    </subcellularLocation>
</comment>
<dbReference type="InterPro" id="IPR011527">
    <property type="entry name" value="ABC1_TM_dom"/>
</dbReference>
<evidence type="ECO:0000313" key="11">
    <source>
        <dbReference type="Proteomes" id="UP000177130"/>
    </source>
</evidence>
<comment type="caution">
    <text evidence="10">The sequence shown here is derived from an EMBL/GenBank/DDBJ whole genome shotgun (WGS) entry which is preliminary data.</text>
</comment>
<organism evidence="10 11">
    <name type="scientific">Candidatus Taylorbacteria bacterium RIFCSPHIGHO2_02_FULL_43_32b</name>
    <dbReference type="NCBI Taxonomy" id="1802306"/>
    <lineage>
        <taxon>Bacteria</taxon>
        <taxon>Candidatus Tayloriibacteriota</taxon>
    </lineage>
</organism>
<dbReference type="InterPro" id="IPR003439">
    <property type="entry name" value="ABC_transporter-like_ATP-bd"/>
</dbReference>
<dbReference type="Pfam" id="PF00664">
    <property type="entry name" value="ABC_membrane"/>
    <property type="match status" value="1"/>
</dbReference>
<protein>
    <recommendedName>
        <fullName evidence="12">ABC transporter ATP-binding protein</fullName>
    </recommendedName>
</protein>
<dbReference type="Proteomes" id="UP000177130">
    <property type="component" value="Unassembled WGS sequence"/>
</dbReference>
<feature type="transmembrane region" description="Helical" evidence="7">
    <location>
        <begin position="85"/>
        <end position="107"/>
    </location>
</feature>
<dbReference type="GO" id="GO:0016887">
    <property type="term" value="F:ATP hydrolysis activity"/>
    <property type="evidence" value="ECO:0007669"/>
    <property type="project" value="InterPro"/>
</dbReference>
<dbReference type="Gene3D" id="1.20.1560.10">
    <property type="entry name" value="ABC transporter type 1, transmembrane domain"/>
    <property type="match status" value="1"/>
</dbReference>
<evidence type="ECO:0000256" key="2">
    <source>
        <dbReference type="ARBA" id="ARBA00022692"/>
    </source>
</evidence>
<feature type="domain" description="ABC transmembrane type-1" evidence="9">
    <location>
        <begin position="32"/>
        <end position="325"/>
    </location>
</feature>
<dbReference type="InterPro" id="IPR003593">
    <property type="entry name" value="AAA+_ATPase"/>
</dbReference>
<dbReference type="PANTHER" id="PTHR24221:SF654">
    <property type="entry name" value="ATP-BINDING CASSETTE SUB-FAMILY B MEMBER 6"/>
    <property type="match status" value="1"/>
</dbReference>
<feature type="transmembrane region" description="Helical" evidence="7">
    <location>
        <begin position="171"/>
        <end position="200"/>
    </location>
</feature>
<dbReference type="InterPro" id="IPR039421">
    <property type="entry name" value="Type_1_exporter"/>
</dbReference>
<keyword evidence="2 7" id="KW-0812">Transmembrane</keyword>
<dbReference type="PROSITE" id="PS50893">
    <property type="entry name" value="ABC_TRANSPORTER_2"/>
    <property type="match status" value="1"/>
</dbReference>
<dbReference type="InterPro" id="IPR036640">
    <property type="entry name" value="ABC1_TM_sf"/>
</dbReference>
<evidence type="ECO:0000256" key="1">
    <source>
        <dbReference type="ARBA" id="ARBA00004651"/>
    </source>
</evidence>
<dbReference type="AlphaFoldDB" id="A0A1G2MKZ8"/>
<sequence length="594" mass="66886">MVKIANLKIFLLFALLNRGYGHYKWQIISLSVLGIIGGLLEGIGINAIIPLFSFLTGSSSFGNDFISQFIKSGFDLVGIKFSLRYLLVLIFFLFLARAVVLLLNNYIKIKITTNYSARLRKQLFTKMTNADWGHLLKQKLGHLDTLLITNVRYSESLFQCLSQSVTVISGLTMYVLVALNISVPITILTSVLGFFIFILFKPLLDRTRMLSNKLENLNREIAHFINEHVTGMKTVKATLSEEKVVKRGSDLFDAQKRYTIRALLYGILPDSLLQPIGLMYVLVIFAFAYKTPNFSLAALAAVVYLIEKMFIYIQQLQKLMQSINEYIPYLESVIRYENEAVESREISEGVSQVSFKDSIEFKNVKFSYDGGKNIFNNLNLKIKQGEMVGIIGPSGVGKTTIVDLILRFFKPTSGTITIDGQNIADIKLKKWRTEIGYISQDIFLLNDSIANNIKFYNEEVSDQDIESAAKMANIFDFVNSTSNKFQTVIGERGIMLSGGQRQRIIIARVLAGHPRILILDEATSSLDNESEREIQNVIDNLKGTITVIIIAHRLSTVKNVDKLVVLGDGEVQEEGSPEELLSDGDSYFKKLYEI</sequence>
<evidence type="ECO:0000259" key="9">
    <source>
        <dbReference type="PROSITE" id="PS50929"/>
    </source>
</evidence>
<reference evidence="10 11" key="1">
    <citation type="journal article" date="2016" name="Nat. Commun.">
        <title>Thousands of microbial genomes shed light on interconnected biogeochemical processes in an aquifer system.</title>
        <authorList>
            <person name="Anantharaman K."/>
            <person name="Brown C.T."/>
            <person name="Hug L.A."/>
            <person name="Sharon I."/>
            <person name="Castelle C.J."/>
            <person name="Probst A.J."/>
            <person name="Thomas B.C."/>
            <person name="Singh A."/>
            <person name="Wilkins M.J."/>
            <person name="Karaoz U."/>
            <person name="Brodie E.L."/>
            <person name="Williams K.H."/>
            <person name="Hubbard S.S."/>
            <person name="Banfield J.F."/>
        </authorList>
    </citation>
    <scope>NUCLEOTIDE SEQUENCE [LARGE SCALE GENOMIC DNA]</scope>
</reference>
<evidence type="ECO:0000256" key="6">
    <source>
        <dbReference type="ARBA" id="ARBA00023136"/>
    </source>
</evidence>
<feature type="domain" description="ABC transporter" evidence="8">
    <location>
        <begin position="359"/>
        <end position="593"/>
    </location>
</feature>
<evidence type="ECO:0000259" key="8">
    <source>
        <dbReference type="PROSITE" id="PS50893"/>
    </source>
</evidence>
<feature type="transmembrane region" description="Helical" evidence="7">
    <location>
        <begin position="262"/>
        <end position="288"/>
    </location>
</feature>